<dbReference type="Pfam" id="PF06886">
    <property type="entry name" value="TPX2"/>
    <property type="match status" value="1"/>
</dbReference>
<feature type="compositionally biased region" description="Polar residues" evidence="7">
    <location>
        <begin position="182"/>
        <end position="207"/>
    </location>
</feature>
<comment type="caution">
    <text evidence="9">The sequence shown here is derived from an EMBL/GenBank/DDBJ whole genome shotgun (WGS) entry which is preliminary data.</text>
</comment>
<dbReference type="GO" id="GO:0000226">
    <property type="term" value="P:microtubule cytoskeleton organization"/>
    <property type="evidence" value="ECO:0007669"/>
    <property type="project" value="InterPro"/>
</dbReference>
<keyword evidence="6" id="KW-0175">Coiled coil</keyword>
<keyword evidence="10" id="KW-1185">Reference proteome</keyword>
<evidence type="ECO:0000256" key="6">
    <source>
        <dbReference type="SAM" id="Coils"/>
    </source>
</evidence>
<organism evidence="9 10">
    <name type="scientific">Punica granatum</name>
    <name type="common">Pomegranate</name>
    <dbReference type="NCBI Taxonomy" id="22663"/>
    <lineage>
        <taxon>Eukaryota</taxon>
        <taxon>Viridiplantae</taxon>
        <taxon>Streptophyta</taxon>
        <taxon>Embryophyta</taxon>
        <taxon>Tracheophyta</taxon>
        <taxon>Spermatophyta</taxon>
        <taxon>Magnoliopsida</taxon>
        <taxon>eudicotyledons</taxon>
        <taxon>Gunneridae</taxon>
        <taxon>Pentapetalae</taxon>
        <taxon>rosids</taxon>
        <taxon>malvids</taxon>
        <taxon>Myrtales</taxon>
        <taxon>Lythraceae</taxon>
        <taxon>Punica</taxon>
    </lineage>
</organism>
<dbReference type="InterPro" id="IPR027329">
    <property type="entry name" value="TPX2_C"/>
</dbReference>
<dbReference type="GO" id="GO:0008017">
    <property type="term" value="F:microtubule binding"/>
    <property type="evidence" value="ECO:0007669"/>
    <property type="project" value="InterPro"/>
</dbReference>
<protein>
    <recommendedName>
        <fullName evidence="8">TPX2 C-terminal domain-containing protein</fullName>
    </recommendedName>
</protein>
<reference evidence="9 10" key="1">
    <citation type="submission" date="2017-11" db="EMBL/GenBank/DDBJ databases">
        <title>De-novo sequencing of pomegranate (Punica granatum L.) genome.</title>
        <authorList>
            <person name="Akparov Z."/>
            <person name="Amiraslanov A."/>
            <person name="Hajiyeva S."/>
            <person name="Abbasov M."/>
            <person name="Kaur K."/>
            <person name="Hamwieh A."/>
            <person name="Solovyev V."/>
            <person name="Salamov A."/>
            <person name="Braich B."/>
            <person name="Kosarev P."/>
            <person name="Mahmoud A."/>
            <person name="Hajiyev E."/>
            <person name="Babayeva S."/>
            <person name="Izzatullayeva V."/>
            <person name="Mammadov A."/>
            <person name="Mammadov A."/>
            <person name="Sharifova S."/>
            <person name="Ojaghi J."/>
            <person name="Eynullazada K."/>
            <person name="Bayramov B."/>
            <person name="Abdulazimova A."/>
            <person name="Shahmuradov I."/>
        </authorList>
    </citation>
    <scope>NUCLEOTIDE SEQUENCE [LARGE SCALE GENOMIC DNA]</scope>
    <source>
        <strain evidence="10">cv. AG2017</strain>
        <tissue evidence="9">Leaf</tissue>
    </source>
</reference>
<dbReference type="Proteomes" id="UP000233551">
    <property type="component" value="Unassembled WGS sequence"/>
</dbReference>
<dbReference type="InterPro" id="IPR044806">
    <property type="entry name" value="WVD2/WDL1-4"/>
</dbReference>
<comment type="similarity">
    <text evidence="2">Belongs to the TPX2 family.</text>
</comment>
<feature type="region of interest" description="Disordered" evidence="7">
    <location>
        <begin position="94"/>
        <end position="141"/>
    </location>
</feature>
<feature type="coiled-coil region" evidence="6">
    <location>
        <begin position="302"/>
        <end position="332"/>
    </location>
</feature>
<evidence type="ECO:0000256" key="1">
    <source>
        <dbReference type="ARBA" id="ARBA00004245"/>
    </source>
</evidence>
<proteinExistence type="inferred from homology"/>
<dbReference type="AlphaFoldDB" id="A0A2I0HUU8"/>
<feature type="region of interest" description="Disordered" evidence="7">
    <location>
        <begin position="343"/>
        <end position="466"/>
    </location>
</feature>
<keyword evidence="5" id="KW-0206">Cytoskeleton</keyword>
<evidence type="ECO:0000256" key="4">
    <source>
        <dbReference type="ARBA" id="ARBA00022701"/>
    </source>
</evidence>
<evidence type="ECO:0000313" key="10">
    <source>
        <dbReference type="Proteomes" id="UP000233551"/>
    </source>
</evidence>
<feature type="compositionally biased region" description="Basic and acidic residues" evidence="7">
    <location>
        <begin position="260"/>
        <end position="269"/>
    </location>
</feature>
<dbReference type="PANTHER" id="PTHR46372">
    <property type="entry name" value="PROTEIN WVD2-LIKE 3"/>
    <property type="match status" value="1"/>
</dbReference>
<dbReference type="STRING" id="22663.A0A2I0HUU8"/>
<comment type="subcellular location">
    <subcellularLocation>
        <location evidence="1">Cytoplasm</location>
        <location evidence="1">Cytoskeleton</location>
    </subcellularLocation>
</comment>
<name>A0A2I0HUU8_PUNGR</name>
<feature type="compositionally biased region" description="Polar residues" evidence="7">
    <location>
        <begin position="433"/>
        <end position="442"/>
    </location>
</feature>
<gene>
    <name evidence="9" type="ORF">CRG98_044294</name>
</gene>
<evidence type="ECO:0000256" key="2">
    <source>
        <dbReference type="ARBA" id="ARBA00005885"/>
    </source>
</evidence>
<feature type="compositionally biased region" description="Polar residues" evidence="7">
    <location>
        <begin position="377"/>
        <end position="388"/>
    </location>
</feature>
<feature type="domain" description="TPX2 C-terminal" evidence="8">
    <location>
        <begin position="287"/>
        <end position="361"/>
    </location>
</feature>
<feature type="region of interest" description="Disordered" evidence="7">
    <location>
        <begin position="169"/>
        <end position="285"/>
    </location>
</feature>
<feature type="compositionally biased region" description="Low complexity" evidence="7">
    <location>
        <begin position="208"/>
        <end position="236"/>
    </location>
</feature>
<feature type="compositionally biased region" description="Low complexity" evidence="7">
    <location>
        <begin position="270"/>
        <end position="285"/>
    </location>
</feature>
<evidence type="ECO:0000256" key="5">
    <source>
        <dbReference type="ARBA" id="ARBA00023212"/>
    </source>
</evidence>
<dbReference type="GO" id="GO:0005874">
    <property type="term" value="C:microtubule"/>
    <property type="evidence" value="ECO:0007669"/>
    <property type="project" value="UniProtKB-KW"/>
</dbReference>
<keyword evidence="4" id="KW-0493">Microtubule</keyword>
<feature type="compositionally biased region" description="Basic and acidic residues" evidence="7">
    <location>
        <begin position="450"/>
        <end position="460"/>
    </location>
</feature>
<evidence type="ECO:0000256" key="3">
    <source>
        <dbReference type="ARBA" id="ARBA00022490"/>
    </source>
</evidence>
<evidence type="ECO:0000313" key="9">
    <source>
        <dbReference type="EMBL" id="PKI35280.1"/>
    </source>
</evidence>
<keyword evidence="3" id="KW-0963">Cytoplasm</keyword>
<dbReference type="EMBL" id="PGOL01005404">
    <property type="protein sequence ID" value="PKI35280.1"/>
    <property type="molecule type" value="Genomic_DNA"/>
</dbReference>
<evidence type="ECO:0000256" key="7">
    <source>
        <dbReference type="SAM" id="MobiDB-lite"/>
    </source>
</evidence>
<sequence length="512" mass="55600">MERLVWYGMLVLDGIMGNVVMREHVMTAQQRSGWCGGVRVWAGVTHYRMESQDGDWSSLIEKTAVEEYMPDSNHEETKNINVDEALAMNGISEKAENSKAPNSSGPASKVFKREPGAANRRLSKNKLSRNKSDLKGTTPQANICKPVLSQSLSFPAKGIRATGMRESVPIKADSKHVGGSGPTISSGPVSRRTATQPNSKEANLNGNKSSFSQASIATSTSSQRSSSGKKLSSTNAGTHDPPCELSPSQEDTQKASKTVHRFDEVDDARSTASSTTSRGRRSSSSGFAFRLDERAEKRKEFFSKLEEKIQAKEAEKTNLQAKSQETQEAEIKQLRKSMAFKATPMPSFYKEPPPKVELKKIPTTRAVSPKLGRNKTPVATTSTVSNPSEGKASPRLDREEVKSPRTPQRKELSSTKKPVKRSHSRLQSKESSNRQPSKSANASKGLENLQGEKESTKEMVESLEQSPALISSELNMASQTPAANPIAHEEESVFPSAAAAADIMPPEVAVGG</sequence>
<evidence type="ECO:0000259" key="8">
    <source>
        <dbReference type="Pfam" id="PF06886"/>
    </source>
</evidence>
<accession>A0A2I0HUU8</accession>
<feature type="compositionally biased region" description="Basic residues" evidence="7">
    <location>
        <begin position="417"/>
        <end position="426"/>
    </location>
</feature>
<feature type="compositionally biased region" description="Basic and acidic residues" evidence="7">
    <location>
        <begin position="392"/>
        <end position="414"/>
    </location>
</feature>
<dbReference type="PANTHER" id="PTHR46372:SF26">
    <property type="entry name" value="(WILD MALAYSIAN BANANA) HYPOTHETICAL PROTEIN"/>
    <property type="match status" value="1"/>
</dbReference>